<dbReference type="GO" id="GO:0008408">
    <property type="term" value="F:3'-5' exonuclease activity"/>
    <property type="evidence" value="ECO:0007669"/>
    <property type="project" value="UniProtKB-UniRule"/>
</dbReference>
<gene>
    <name evidence="10 11 14" type="primary">dinG</name>
    <name evidence="14" type="ORF">NCTC8181_00377</name>
    <name evidence="15" type="ORF">NCTC8185_00324</name>
    <name evidence="16" type="ORF">NCTC9828_02026</name>
    <name evidence="13" type="ORF">WA04_05370</name>
</gene>
<organism evidence="14 18">
    <name type="scientific">Streptococcus agalactiae</name>
    <dbReference type="NCBI Taxonomy" id="1311"/>
    <lineage>
        <taxon>Bacteria</taxon>
        <taxon>Bacillati</taxon>
        <taxon>Bacillota</taxon>
        <taxon>Bacilli</taxon>
        <taxon>Lactobacillales</taxon>
        <taxon>Streptococcaceae</taxon>
        <taxon>Streptococcus</taxon>
    </lineage>
</organism>
<dbReference type="SUPFAM" id="SSF53098">
    <property type="entry name" value="Ribonuclease H-like"/>
    <property type="match status" value="1"/>
</dbReference>
<dbReference type="NCBIfam" id="TIGR00573">
    <property type="entry name" value="dnaq"/>
    <property type="match status" value="1"/>
</dbReference>
<dbReference type="InterPro" id="IPR006054">
    <property type="entry name" value="DnaQ"/>
</dbReference>
<keyword evidence="4 10" id="KW-0540">Nuclease</keyword>
<evidence type="ECO:0000256" key="5">
    <source>
        <dbReference type="ARBA" id="ARBA00022741"/>
    </source>
</evidence>
<evidence type="ECO:0000256" key="9">
    <source>
        <dbReference type="ARBA" id="ARBA00022932"/>
    </source>
</evidence>
<dbReference type="GO" id="GO:0003887">
    <property type="term" value="F:DNA-directed DNA polymerase activity"/>
    <property type="evidence" value="ECO:0007669"/>
    <property type="project" value="UniProtKB-KW"/>
</dbReference>
<dbReference type="InterPro" id="IPR014013">
    <property type="entry name" value="Helic_SF1/SF2_ATP-bd_DinG/Rad3"/>
</dbReference>
<dbReference type="FunFam" id="3.30.420.10:FF:000045">
    <property type="entry name" value="3'-5' exonuclease DinG"/>
    <property type="match status" value="1"/>
</dbReference>
<dbReference type="Pfam" id="PF13307">
    <property type="entry name" value="Helicase_C_2"/>
    <property type="match status" value="1"/>
</dbReference>
<dbReference type="EMBL" id="UAVB01000001">
    <property type="protein sequence ID" value="SQA17450.1"/>
    <property type="molecule type" value="Genomic_DNA"/>
</dbReference>
<evidence type="ECO:0000313" key="20">
    <source>
        <dbReference type="Proteomes" id="UP000255140"/>
    </source>
</evidence>
<dbReference type="GO" id="GO:0005829">
    <property type="term" value="C:cytosol"/>
    <property type="evidence" value="ECO:0007669"/>
    <property type="project" value="TreeGrafter"/>
</dbReference>
<evidence type="ECO:0000256" key="8">
    <source>
        <dbReference type="ARBA" id="ARBA00022840"/>
    </source>
</evidence>
<keyword evidence="9" id="KW-0239">DNA-directed DNA polymerase</keyword>
<evidence type="ECO:0000256" key="1">
    <source>
        <dbReference type="ARBA" id="ARBA00022679"/>
    </source>
</evidence>
<reference evidence="18 19" key="2">
    <citation type="submission" date="2018-06" db="EMBL/GenBank/DDBJ databases">
        <authorList>
            <consortium name="Pathogen Informatics"/>
            <person name="Doyle S."/>
        </authorList>
    </citation>
    <scope>NUCLEOTIDE SEQUENCE [LARGE SCALE GENOMIC DNA]</scope>
    <source>
        <strain evidence="14 18">NCTC8181</strain>
        <strain evidence="15 19">NCTC8185</strain>
        <strain evidence="16 20">NCTC9828</strain>
    </source>
</reference>
<comment type="function">
    <text evidence="10 11">3'-5' exonuclease.</text>
</comment>
<comment type="similarity">
    <text evidence="10 11">Belongs to the helicase family. DinG subfamily. Type 2 sub-subfamily.</text>
</comment>
<dbReference type="SUPFAM" id="SSF52540">
    <property type="entry name" value="P-loop containing nucleoside triphosphate hydrolases"/>
    <property type="match status" value="1"/>
</dbReference>
<dbReference type="SMART" id="SM00479">
    <property type="entry name" value="EXOIII"/>
    <property type="match status" value="1"/>
</dbReference>
<dbReference type="CDD" id="cd06127">
    <property type="entry name" value="DEDDh"/>
    <property type="match status" value="1"/>
</dbReference>
<evidence type="ECO:0000313" key="13">
    <source>
        <dbReference type="EMBL" id="KLL39032.1"/>
    </source>
</evidence>
<dbReference type="PANTHER" id="PTHR30231">
    <property type="entry name" value="DNA POLYMERASE III SUBUNIT EPSILON"/>
    <property type="match status" value="1"/>
</dbReference>
<keyword evidence="3" id="KW-0235">DNA replication</keyword>
<evidence type="ECO:0000313" key="16">
    <source>
        <dbReference type="EMBL" id="SUN29787.1"/>
    </source>
</evidence>
<dbReference type="GO" id="GO:0005524">
    <property type="term" value="F:ATP binding"/>
    <property type="evidence" value="ECO:0007669"/>
    <property type="project" value="UniProtKB-UniRule"/>
</dbReference>
<dbReference type="Pfam" id="PF00270">
    <property type="entry name" value="DEAD"/>
    <property type="match status" value="1"/>
</dbReference>
<keyword evidence="7 10" id="KW-0269">Exonuclease</keyword>
<keyword evidence="6 10" id="KW-0378">Hydrolase</keyword>
<comment type="caution">
    <text evidence="14">The sequence shown here is derived from an EMBL/GenBank/DDBJ whole genome shotgun (WGS) entry which is preliminary data.</text>
</comment>
<dbReference type="EC" id="3.1.-.-" evidence="10 11"/>
<evidence type="ECO:0000256" key="10">
    <source>
        <dbReference type="HAMAP-Rule" id="MF_02206"/>
    </source>
</evidence>
<feature type="binding site" evidence="10">
    <location>
        <begin position="285"/>
        <end position="292"/>
    </location>
    <ligand>
        <name>ATP</name>
        <dbReference type="ChEBI" id="CHEBI:30616"/>
    </ligand>
</feature>
<dbReference type="PANTHER" id="PTHR30231:SF41">
    <property type="entry name" value="DNA POLYMERASE III SUBUNIT EPSILON"/>
    <property type="match status" value="1"/>
</dbReference>
<dbReference type="GO" id="GO:0045004">
    <property type="term" value="P:DNA replication proofreading"/>
    <property type="evidence" value="ECO:0007669"/>
    <property type="project" value="TreeGrafter"/>
</dbReference>
<dbReference type="InterPro" id="IPR006555">
    <property type="entry name" value="ATP-dep_Helicase_C"/>
</dbReference>
<evidence type="ECO:0000256" key="7">
    <source>
        <dbReference type="ARBA" id="ARBA00022839"/>
    </source>
</evidence>
<sequence length="835" mass="96334">MFCFIDIACYNRLTMTQKKLRKYAVVDLEATGAGPNASIIQVGIVIIQGNKIIDSYETDVNPHESLDEHIVHLTGITDKQLVKAPDFGQVAHHIYQLIEDCIFVAHNVKFDANLLAEQLFLEGFELRTPRIDTVELSQVFYPCLEKYSLGALAESLNIELTDAHTAIADARATAQLFIKLKAKISSLPKEVLETILTFADNLLFESYLLIEEAYQEADFVNPKEYYFWQGLVLKKEKAVGKPKKLSSDFQVNMALLGMDARPKQIVFADLVKAHFNDQTTTFLEAQSGLGKTYGYLLPLLDQSQKQQIIVSVPTKILQDQIMAKEIKHIQELFHIPCHSIKGPRNYLKLDAFYKSLQVQDRNRLINRFKMQLLVWLTETTTGDLDEIKQKQRLESYFDQLKHDGEVTQSSLFYDLDFWKRSYDKVAQSQLVIINHAYFLERVQDDKDFAKGKVLVFDEAQKLVLGLENFSRGQLDISHQLQVIQKIIDSPIPLLQKRLLESISYELSHAAELFYRHNSFEFSETWLKRLKNSINALEVVGLDDLQTFFTATYTNYWFETDKVNEKRLTILRGAREDFLKFSEFLPPTKKTYMISATLQISPKVYLSDLLGGFSSISTEKIAHEKNANQKVWIDTSMPNILDLSPEQYAYEIAKRLQDIMTLKQPTLVLLTSKQTMFMVSDYLDKWEIKHLTQDKNGLAYNVKKRFDRGESNLLLGTGSFWEGVDFVHRDRLIEVITRLPFDNPKDYFIQKLSQSLTKEGKNFFYDYSLPMTVLKLKQALGRTTRREEQKSAVIILDSRLVIKSYGQTIMHSLGRDFEISKEKINKVLTEMAKFLI</sequence>
<dbReference type="GO" id="GO:0003677">
    <property type="term" value="F:DNA binding"/>
    <property type="evidence" value="ECO:0007669"/>
    <property type="project" value="InterPro"/>
</dbReference>
<keyword evidence="1" id="KW-0808">Transferase</keyword>
<evidence type="ECO:0000256" key="6">
    <source>
        <dbReference type="ARBA" id="ARBA00022801"/>
    </source>
</evidence>
<evidence type="ECO:0000256" key="2">
    <source>
        <dbReference type="ARBA" id="ARBA00022695"/>
    </source>
</evidence>
<protein>
    <recommendedName>
        <fullName evidence="10 11">3'-5' exonuclease DinG</fullName>
        <ecNumber evidence="10 11">3.1.-.-</ecNumber>
    </recommendedName>
</protein>
<evidence type="ECO:0000259" key="12">
    <source>
        <dbReference type="PROSITE" id="PS51193"/>
    </source>
</evidence>
<dbReference type="Proteomes" id="UP000255140">
    <property type="component" value="Unassembled WGS sequence"/>
</dbReference>
<proteinExistence type="inferred from homology"/>
<dbReference type="Proteomes" id="UP000250200">
    <property type="component" value="Unassembled WGS sequence"/>
</dbReference>
<dbReference type="InterPro" id="IPR013520">
    <property type="entry name" value="Ribonucl_H"/>
</dbReference>
<dbReference type="SMART" id="SM00491">
    <property type="entry name" value="HELICc2"/>
    <property type="match status" value="1"/>
</dbReference>
<reference evidence="13 17" key="1">
    <citation type="journal article" date="2015" name="PLoS ONE">
        <title>Genomic analysis reveals the molecular basis for capsule loss in the group B streptococcus population.</title>
        <authorList>
            <consortium name="DEVANI Consortium"/>
            <person name="Rosini R."/>
            <person name="Campisi E."/>
            <person name="De Chiara M."/>
            <person name="Tettelin H."/>
            <person name="Rinaudo D."/>
            <person name="Toniolo C."/>
            <person name="Metruccio M."/>
            <person name="Guidotti S."/>
            <person name="Sorensen U.B."/>
            <person name="Kilian M."/>
            <person name="Ramirez M."/>
            <person name="Janulczyk R."/>
            <person name="Donati C."/>
            <person name="Grandi G."/>
            <person name="Margarit I."/>
        </authorList>
    </citation>
    <scope>NUCLEOTIDE SEQUENCE [LARGE SCALE GENOMIC DNA]</scope>
    <source>
        <strain evidence="13 17">DK-B-USS-215</strain>
    </source>
</reference>
<keyword evidence="8 10" id="KW-0067">ATP-binding</keyword>
<dbReference type="InterPro" id="IPR012337">
    <property type="entry name" value="RNaseH-like_sf"/>
</dbReference>
<dbReference type="InterPro" id="IPR036397">
    <property type="entry name" value="RNaseH_sf"/>
</dbReference>
<keyword evidence="14" id="KW-0347">Helicase</keyword>
<dbReference type="InterPro" id="IPR027417">
    <property type="entry name" value="P-loop_NTPase"/>
</dbReference>
<dbReference type="InterPro" id="IPR011545">
    <property type="entry name" value="DEAD/DEAH_box_helicase_dom"/>
</dbReference>
<keyword evidence="5 10" id="KW-0547">Nucleotide-binding</keyword>
<dbReference type="NCBIfam" id="TIGR01407">
    <property type="entry name" value="dinG_rel"/>
    <property type="match status" value="1"/>
</dbReference>
<evidence type="ECO:0000313" key="19">
    <source>
        <dbReference type="Proteomes" id="UP000254076"/>
    </source>
</evidence>
<accession>A0A076Z5I2</accession>
<evidence type="ECO:0000313" key="15">
    <source>
        <dbReference type="EMBL" id="SUN13171.1"/>
    </source>
</evidence>
<evidence type="ECO:0000256" key="11">
    <source>
        <dbReference type="RuleBase" id="RU364106"/>
    </source>
</evidence>
<dbReference type="InterPro" id="IPR006310">
    <property type="entry name" value="DinG"/>
</dbReference>
<feature type="domain" description="Helicase ATP-binding" evidence="12">
    <location>
        <begin position="250"/>
        <end position="510"/>
    </location>
</feature>
<evidence type="ECO:0000256" key="3">
    <source>
        <dbReference type="ARBA" id="ARBA00022705"/>
    </source>
</evidence>
<evidence type="ECO:0000313" key="17">
    <source>
        <dbReference type="Proteomes" id="UP000035346"/>
    </source>
</evidence>
<dbReference type="Proteomes" id="UP000035346">
    <property type="component" value="Unassembled WGS sequence"/>
</dbReference>
<feature type="short sequence motif" description="DEAH box" evidence="10">
    <location>
        <begin position="457"/>
        <end position="460"/>
    </location>
</feature>
<keyword evidence="2" id="KW-0548">Nucleotidyltransferase</keyword>
<dbReference type="Gene3D" id="3.30.420.10">
    <property type="entry name" value="Ribonuclease H-like superfamily/Ribonuclease H"/>
    <property type="match status" value="1"/>
</dbReference>
<dbReference type="HAMAP" id="MF_02206">
    <property type="entry name" value="DinG_exonucl"/>
    <property type="match status" value="1"/>
</dbReference>
<dbReference type="GO" id="GO:0016818">
    <property type="term" value="F:hydrolase activity, acting on acid anhydrides, in phosphorus-containing anhydrides"/>
    <property type="evidence" value="ECO:0007669"/>
    <property type="project" value="InterPro"/>
</dbReference>
<evidence type="ECO:0000313" key="14">
    <source>
        <dbReference type="EMBL" id="SQA17450.1"/>
    </source>
</evidence>
<evidence type="ECO:0000313" key="18">
    <source>
        <dbReference type="Proteomes" id="UP000250200"/>
    </source>
</evidence>
<dbReference type="EMBL" id="UHEQ01000004">
    <property type="protein sequence ID" value="SUN13171.1"/>
    <property type="molecule type" value="Genomic_DNA"/>
</dbReference>
<dbReference type="NCBIfam" id="NF005569">
    <property type="entry name" value="PRK07246.1"/>
    <property type="match status" value="1"/>
</dbReference>
<dbReference type="AlphaFoldDB" id="A0A076Z5I2"/>
<dbReference type="EMBL" id="UHEW01000005">
    <property type="protein sequence ID" value="SUN29787.1"/>
    <property type="molecule type" value="Genomic_DNA"/>
</dbReference>
<dbReference type="Proteomes" id="UP000254076">
    <property type="component" value="Unassembled WGS sequence"/>
</dbReference>
<dbReference type="EMBL" id="LBKL01000064">
    <property type="protein sequence ID" value="KLL39032.1"/>
    <property type="molecule type" value="Genomic_DNA"/>
</dbReference>
<dbReference type="GO" id="GO:0004386">
    <property type="term" value="F:helicase activity"/>
    <property type="evidence" value="ECO:0007669"/>
    <property type="project" value="UniProtKB-KW"/>
</dbReference>
<dbReference type="Gene3D" id="3.40.50.300">
    <property type="entry name" value="P-loop containing nucleotide triphosphate hydrolases"/>
    <property type="match status" value="2"/>
</dbReference>
<evidence type="ECO:0000256" key="4">
    <source>
        <dbReference type="ARBA" id="ARBA00022722"/>
    </source>
</evidence>
<name>A0A076Z5I2_STRAG</name>
<dbReference type="PROSITE" id="PS51193">
    <property type="entry name" value="HELICASE_ATP_BIND_2"/>
    <property type="match status" value="1"/>
</dbReference>
<dbReference type="Pfam" id="PF00929">
    <property type="entry name" value="RNase_T"/>
    <property type="match status" value="1"/>
</dbReference>